<proteinExistence type="inferred from homology"/>
<dbReference type="InterPro" id="IPR011864">
    <property type="entry name" value="Phosphate_PstC"/>
</dbReference>
<dbReference type="Proteomes" id="UP000245793">
    <property type="component" value="Unassembled WGS sequence"/>
</dbReference>
<evidence type="ECO:0000256" key="5">
    <source>
        <dbReference type="ARBA" id="ARBA00022592"/>
    </source>
</evidence>
<keyword evidence="7 9" id="KW-1133">Transmembrane helix</keyword>
<dbReference type="PROSITE" id="PS50928">
    <property type="entry name" value="ABC_TM1"/>
    <property type="match status" value="1"/>
</dbReference>
<feature type="transmembrane region" description="Helical" evidence="9">
    <location>
        <begin position="141"/>
        <end position="161"/>
    </location>
</feature>
<feature type="domain" description="ABC transmembrane type-1" evidence="11">
    <location>
        <begin position="68"/>
        <end position="276"/>
    </location>
</feature>
<dbReference type="EMBL" id="QEKV01000002">
    <property type="protein sequence ID" value="PVY95219.1"/>
    <property type="molecule type" value="Genomic_DNA"/>
</dbReference>
<dbReference type="NCBIfam" id="TIGR02138">
    <property type="entry name" value="phosphate_pstC"/>
    <property type="match status" value="1"/>
</dbReference>
<feature type="transmembrane region" description="Helical" evidence="9">
    <location>
        <begin position="107"/>
        <end position="129"/>
    </location>
</feature>
<feature type="transmembrane region" description="Helical" evidence="9">
    <location>
        <begin position="68"/>
        <end position="95"/>
    </location>
</feature>
<comment type="similarity">
    <text evidence="2 10">Belongs to the binding-protein-dependent transport system permease family. CysTW subfamily.</text>
</comment>
<accession>A0A2U1E6A6</accession>
<evidence type="ECO:0000256" key="1">
    <source>
        <dbReference type="ARBA" id="ARBA00004651"/>
    </source>
</evidence>
<dbReference type="RefSeq" id="WP_116479700.1">
    <property type="nucleotide sequence ID" value="NZ_CAUPJO010000011.1"/>
</dbReference>
<comment type="function">
    <text evidence="10">Part of the binding-protein-dependent transport system for phosphate; probably responsible for the translocation of the substrate across the membrane.</text>
</comment>
<evidence type="ECO:0000256" key="10">
    <source>
        <dbReference type="RuleBase" id="RU363054"/>
    </source>
</evidence>
<feature type="transmembrane region" description="Helical" evidence="9">
    <location>
        <begin position="258"/>
        <end position="279"/>
    </location>
</feature>
<comment type="subcellular location">
    <subcellularLocation>
        <location evidence="1 9">Cell membrane</location>
        <topology evidence="1 9">Multi-pass membrane protein</topology>
    </subcellularLocation>
</comment>
<dbReference type="GO" id="GO:0006817">
    <property type="term" value="P:phosphate ion transport"/>
    <property type="evidence" value="ECO:0007669"/>
    <property type="project" value="UniProtKB-KW"/>
</dbReference>
<dbReference type="InterPro" id="IPR035906">
    <property type="entry name" value="MetI-like_sf"/>
</dbReference>
<dbReference type="SUPFAM" id="SSF161098">
    <property type="entry name" value="MetI-like"/>
    <property type="match status" value="1"/>
</dbReference>
<feature type="transmembrane region" description="Helical" evidence="9">
    <location>
        <begin position="12"/>
        <end position="33"/>
    </location>
</feature>
<keyword evidence="8 9" id="KW-0472">Membrane</keyword>
<dbReference type="PANTHER" id="PTHR30425:SF1">
    <property type="entry name" value="PHOSPHATE TRANSPORT SYSTEM PERMEASE PROTEIN PSTC"/>
    <property type="match status" value="1"/>
</dbReference>
<dbReference type="GO" id="GO:0005315">
    <property type="term" value="F:phosphate transmembrane transporter activity"/>
    <property type="evidence" value="ECO:0007669"/>
    <property type="project" value="InterPro"/>
</dbReference>
<gene>
    <name evidence="12" type="ORF">C7381_102108</name>
</gene>
<dbReference type="Gene3D" id="1.10.3720.10">
    <property type="entry name" value="MetI-like"/>
    <property type="match status" value="1"/>
</dbReference>
<protein>
    <recommendedName>
        <fullName evidence="10">Phosphate transport system permease protein</fullName>
    </recommendedName>
</protein>
<evidence type="ECO:0000256" key="7">
    <source>
        <dbReference type="ARBA" id="ARBA00022989"/>
    </source>
</evidence>
<evidence type="ECO:0000256" key="4">
    <source>
        <dbReference type="ARBA" id="ARBA00022475"/>
    </source>
</evidence>
<dbReference type="Pfam" id="PF00528">
    <property type="entry name" value="BPD_transp_1"/>
    <property type="match status" value="1"/>
</dbReference>
<name>A0A2U1E6A6_9FIRM</name>
<keyword evidence="13" id="KW-1185">Reference proteome</keyword>
<evidence type="ECO:0000256" key="9">
    <source>
        <dbReference type="RuleBase" id="RU363032"/>
    </source>
</evidence>
<dbReference type="CDD" id="cd06261">
    <property type="entry name" value="TM_PBP2"/>
    <property type="match status" value="1"/>
</dbReference>
<dbReference type="AlphaFoldDB" id="A0A2U1E6A6"/>
<dbReference type="PANTHER" id="PTHR30425">
    <property type="entry name" value="PHOSPHATE TRANSPORT SYSTEM PERMEASE PROTEIN PST"/>
    <property type="match status" value="1"/>
</dbReference>
<comment type="caution">
    <text evidence="12">The sequence shown here is derived from an EMBL/GenBank/DDBJ whole genome shotgun (WGS) entry which is preliminary data.</text>
</comment>
<reference evidence="12 13" key="1">
    <citation type="submission" date="2018-04" db="EMBL/GenBank/DDBJ databases">
        <title>Genomic Encyclopedia of Type Strains, Phase IV (KMG-IV): sequencing the most valuable type-strain genomes for metagenomic binning, comparative biology and taxonomic classification.</title>
        <authorList>
            <person name="Goeker M."/>
        </authorList>
    </citation>
    <scope>NUCLEOTIDE SEQUENCE [LARGE SCALE GENOMIC DNA]</scope>
    <source>
        <strain evidence="12 13">DSM 20705</strain>
    </source>
</reference>
<evidence type="ECO:0000256" key="2">
    <source>
        <dbReference type="ARBA" id="ARBA00007069"/>
    </source>
</evidence>
<keyword evidence="6 9" id="KW-0812">Transmembrane</keyword>
<dbReference type="InterPro" id="IPR051124">
    <property type="entry name" value="Phosphate_Transport_Permease"/>
</dbReference>
<dbReference type="GO" id="GO:0005886">
    <property type="term" value="C:plasma membrane"/>
    <property type="evidence" value="ECO:0007669"/>
    <property type="project" value="UniProtKB-SubCell"/>
</dbReference>
<organism evidence="12 13">
    <name type="scientific">Ezakiella coagulans</name>
    <dbReference type="NCBI Taxonomy" id="46507"/>
    <lineage>
        <taxon>Bacteria</taxon>
        <taxon>Bacillati</taxon>
        <taxon>Bacillota</taxon>
        <taxon>Tissierellia</taxon>
        <taxon>Ezakiella</taxon>
    </lineage>
</organism>
<evidence type="ECO:0000313" key="13">
    <source>
        <dbReference type="Proteomes" id="UP000245793"/>
    </source>
</evidence>
<keyword evidence="5 10" id="KW-0592">Phosphate transport</keyword>
<evidence type="ECO:0000313" key="12">
    <source>
        <dbReference type="EMBL" id="PVY95219.1"/>
    </source>
</evidence>
<dbReference type="InterPro" id="IPR000515">
    <property type="entry name" value="MetI-like"/>
</dbReference>
<feature type="transmembrane region" description="Helical" evidence="9">
    <location>
        <begin position="199"/>
        <end position="223"/>
    </location>
</feature>
<evidence type="ECO:0000256" key="6">
    <source>
        <dbReference type="ARBA" id="ARBA00022692"/>
    </source>
</evidence>
<evidence type="ECO:0000259" key="11">
    <source>
        <dbReference type="PROSITE" id="PS50928"/>
    </source>
</evidence>
<keyword evidence="4 10" id="KW-1003">Cell membrane</keyword>
<keyword evidence="3 9" id="KW-0813">Transport</keyword>
<sequence>MDGKLKEKLMKYVFMAASIISIAAFIVICYFIFKTGLPFILRHGFDFVLGTKWSPATNPPSYGILPMIYASFVVTFLASLIGVPIGIFAALFLAFEAGPKMKKLLTPMLNLMAGIPSIIYGFFALQTIVPFIREYIGGHGISILAASILLGIMILPTIIAISEAGLEAVNRKYYEASVALGASHGRSVMKIVLPAAKNSILAAVILGIGRAIGETMATILVVGNQARITTDILKGIRTLTANVVLEMGYAAGEHMEALFATACILFIFILIINGMFLMFKGRSSKNEG</sequence>
<evidence type="ECO:0000256" key="3">
    <source>
        <dbReference type="ARBA" id="ARBA00022448"/>
    </source>
</evidence>
<evidence type="ECO:0000256" key="8">
    <source>
        <dbReference type="ARBA" id="ARBA00023136"/>
    </source>
</evidence>